<dbReference type="PROSITE" id="PS50110">
    <property type="entry name" value="RESPONSE_REGULATORY"/>
    <property type="match status" value="1"/>
</dbReference>
<evidence type="ECO:0000313" key="4">
    <source>
        <dbReference type="EMBL" id="PZP29484.1"/>
    </source>
</evidence>
<organism evidence="4 5">
    <name type="scientific">Roseateles depolymerans</name>
    <dbReference type="NCBI Taxonomy" id="76731"/>
    <lineage>
        <taxon>Bacteria</taxon>
        <taxon>Pseudomonadati</taxon>
        <taxon>Pseudomonadota</taxon>
        <taxon>Betaproteobacteria</taxon>
        <taxon>Burkholderiales</taxon>
        <taxon>Sphaerotilaceae</taxon>
        <taxon>Roseateles</taxon>
    </lineage>
</organism>
<protein>
    <recommendedName>
        <fullName evidence="3">Response regulatory domain-containing protein</fullName>
    </recommendedName>
</protein>
<feature type="domain" description="Response regulatory" evidence="3">
    <location>
        <begin position="34"/>
        <end position="151"/>
    </location>
</feature>
<dbReference type="SMART" id="SM00448">
    <property type="entry name" value="REC"/>
    <property type="match status" value="1"/>
</dbReference>
<keyword evidence="1 2" id="KW-0597">Phosphoprotein</keyword>
<dbReference type="SUPFAM" id="SSF52172">
    <property type="entry name" value="CheY-like"/>
    <property type="match status" value="1"/>
</dbReference>
<name>A0A2W5DI72_9BURK</name>
<dbReference type="InterPro" id="IPR050595">
    <property type="entry name" value="Bact_response_regulator"/>
</dbReference>
<dbReference type="Gene3D" id="3.40.50.2300">
    <property type="match status" value="1"/>
</dbReference>
<dbReference type="Pfam" id="PF00072">
    <property type="entry name" value="Response_reg"/>
    <property type="match status" value="1"/>
</dbReference>
<dbReference type="EMBL" id="QFOD01000018">
    <property type="protein sequence ID" value="PZP29484.1"/>
    <property type="molecule type" value="Genomic_DNA"/>
</dbReference>
<evidence type="ECO:0000259" key="3">
    <source>
        <dbReference type="PROSITE" id="PS50110"/>
    </source>
</evidence>
<evidence type="ECO:0000256" key="2">
    <source>
        <dbReference type="PROSITE-ProRule" id="PRU00169"/>
    </source>
</evidence>
<dbReference type="InterPro" id="IPR011006">
    <property type="entry name" value="CheY-like_superfamily"/>
</dbReference>
<comment type="caution">
    <text evidence="4">The sequence shown here is derived from an EMBL/GenBank/DDBJ whole genome shotgun (WGS) entry which is preliminary data.</text>
</comment>
<gene>
    <name evidence="4" type="ORF">DI603_17535</name>
</gene>
<dbReference type="PANTHER" id="PTHR44591:SF3">
    <property type="entry name" value="RESPONSE REGULATORY DOMAIN-CONTAINING PROTEIN"/>
    <property type="match status" value="1"/>
</dbReference>
<evidence type="ECO:0000256" key="1">
    <source>
        <dbReference type="ARBA" id="ARBA00022553"/>
    </source>
</evidence>
<dbReference type="PANTHER" id="PTHR44591">
    <property type="entry name" value="STRESS RESPONSE REGULATOR PROTEIN 1"/>
    <property type="match status" value="1"/>
</dbReference>
<dbReference type="InterPro" id="IPR001789">
    <property type="entry name" value="Sig_transdc_resp-reg_receiver"/>
</dbReference>
<evidence type="ECO:0000313" key="5">
    <source>
        <dbReference type="Proteomes" id="UP000249633"/>
    </source>
</evidence>
<proteinExistence type="predicted"/>
<dbReference type="GO" id="GO:0000160">
    <property type="term" value="P:phosphorelay signal transduction system"/>
    <property type="evidence" value="ECO:0007669"/>
    <property type="project" value="InterPro"/>
</dbReference>
<accession>A0A2W5DI72</accession>
<reference evidence="4 5" key="1">
    <citation type="submission" date="2017-08" db="EMBL/GenBank/DDBJ databases">
        <title>Infants hospitalized years apart are colonized by the same room-sourced microbial strains.</title>
        <authorList>
            <person name="Brooks B."/>
            <person name="Olm M.R."/>
            <person name="Firek B.A."/>
            <person name="Baker R."/>
            <person name="Thomas B.C."/>
            <person name="Morowitz M.J."/>
            <person name="Banfield J.F."/>
        </authorList>
    </citation>
    <scope>NUCLEOTIDE SEQUENCE [LARGE SCALE GENOMIC DNA]</scope>
    <source>
        <strain evidence="4">S2_012_000_R2_81</strain>
    </source>
</reference>
<dbReference type="Proteomes" id="UP000249633">
    <property type="component" value="Unassembled WGS sequence"/>
</dbReference>
<dbReference type="AlphaFoldDB" id="A0A2W5DI72"/>
<sequence length="154" mass="16968">MLLGRSDIRRLSCGAVPAEERITVFGGDHVQQHTVLLVEDDLPSQELVQAQLAARPDLRLLTASNGREGIAMAIAHEPSVILMDNQMPALTGRQAFRLLSQHERTADIPVIAISASAQLQEGTGEEQIAWFRCVAKPFRRNDLLQAIDEAIHRS</sequence>
<feature type="modified residue" description="4-aspartylphosphate" evidence="2">
    <location>
        <position position="84"/>
    </location>
</feature>